<evidence type="ECO:0000256" key="1">
    <source>
        <dbReference type="ARBA" id="ARBA00001400"/>
    </source>
</evidence>
<evidence type="ECO:0000256" key="6">
    <source>
        <dbReference type="ARBA" id="ARBA00022723"/>
    </source>
</evidence>
<keyword evidence="11" id="KW-0234">DNA repair</keyword>
<protein>
    <recommendedName>
        <fullName evidence="4">Type-4 uracil-DNA glycosylase</fullName>
        <ecNumber evidence="3">3.2.2.27</ecNumber>
    </recommendedName>
</protein>
<dbReference type="AlphaFoldDB" id="A0A6M1RQV9"/>
<evidence type="ECO:0000259" key="13">
    <source>
        <dbReference type="SMART" id="SM00986"/>
    </source>
</evidence>
<dbReference type="Proteomes" id="UP000477311">
    <property type="component" value="Unassembled WGS sequence"/>
</dbReference>
<keyword evidence="9" id="KW-0408">Iron</keyword>
<dbReference type="InterPro" id="IPR036895">
    <property type="entry name" value="Uracil-DNA_glycosylase-like_sf"/>
</dbReference>
<dbReference type="CDD" id="cd10030">
    <property type="entry name" value="UDG-F4_TTUDGA_SPO1dp_like"/>
    <property type="match status" value="1"/>
</dbReference>
<evidence type="ECO:0000256" key="3">
    <source>
        <dbReference type="ARBA" id="ARBA00012030"/>
    </source>
</evidence>
<evidence type="ECO:0000313" key="14">
    <source>
        <dbReference type="EMBL" id="NGO37824.1"/>
    </source>
</evidence>
<dbReference type="Gene3D" id="3.40.470.10">
    <property type="entry name" value="Uracil-DNA glycosylase-like domain"/>
    <property type="match status" value="1"/>
</dbReference>
<evidence type="ECO:0000256" key="7">
    <source>
        <dbReference type="ARBA" id="ARBA00022763"/>
    </source>
</evidence>
<evidence type="ECO:0000256" key="8">
    <source>
        <dbReference type="ARBA" id="ARBA00022801"/>
    </source>
</evidence>
<keyword evidence="15" id="KW-1185">Reference proteome</keyword>
<evidence type="ECO:0000256" key="2">
    <source>
        <dbReference type="ARBA" id="ARBA00006521"/>
    </source>
</evidence>
<dbReference type="SMART" id="SM00987">
    <property type="entry name" value="UreE_C"/>
    <property type="match status" value="1"/>
</dbReference>
<dbReference type="GO" id="GO:0004844">
    <property type="term" value="F:uracil DNA N-glycosylase activity"/>
    <property type="evidence" value="ECO:0007669"/>
    <property type="project" value="UniProtKB-EC"/>
</dbReference>
<dbReference type="EMBL" id="JAAKYA010000004">
    <property type="protein sequence ID" value="NGO37824.1"/>
    <property type="molecule type" value="Genomic_DNA"/>
</dbReference>
<evidence type="ECO:0000256" key="4">
    <source>
        <dbReference type="ARBA" id="ARBA00019403"/>
    </source>
</evidence>
<reference evidence="14 15" key="1">
    <citation type="submission" date="2020-02" db="EMBL/GenBank/DDBJ databases">
        <title>Draft genome sequence of Limisphaera ngatamarikiensis NGM72.4T, a thermophilic Verrucomicrobia grouped in subdivision 3.</title>
        <authorList>
            <person name="Carere C.R."/>
            <person name="Steen J."/>
            <person name="Hugenholtz P."/>
            <person name="Stott M.B."/>
        </authorList>
    </citation>
    <scope>NUCLEOTIDE SEQUENCE [LARGE SCALE GENOMIC DNA]</scope>
    <source>
        <strain evidence="14 15">NGM72.4</strain>
    </source>
</reference>
<organism evidence="14 15">
    <name type="scientific">Limisphaera ngatamarikiensis</name>
    <dbReference type="NCBI Taxonomy" id="1324935"/>
    <lineage>
        <taxon>Bacteria</taxon>
        <taxon>Pseudomonadati</taxon>
        <taxon>Verrucomicrobiota</taxon>
        <taxon>Verrucomicrobiia</taxon>
        <taxon>Limisphaerales</taxon>
        <taxon>Limisphaeraceae</taxon>
        <taxon>Limisphaera</taxon>
    </lineage>
</organism>
<sequence length="329" mass="35412">MGSEWRPLLEALIGELEYRRALGLRFVALSAQGLAVLEGLTHPTVLGSAGGRGGKVSAMAVSSSGPAAKPPASEALGAQSGGKLKGSDVVPTGQVTGGVGVLPGLFGEARRLGLDREARLAAFEELRRRVLQCTRCPHLVASRKNVVFGVGTPEAELVFVGEAPGVEEDEQGEPFVGPAGQLLTKIIQAMGFSRDQVYIANILKCRPDTPGQTSGNRKPTPTEMATCFPYLREQLQLIQPKVIVALGATAVEGLLGKVGVGITRLRGQWQEWEGIPVMPTYHPAYLLRNQSPTEKRKVWEDMLKVLERLGRPITERQRNYFTRSGGDRA</sequence>
<keyword evidence="8" id="KW-0378">Hydrolase</keyword>
<comment type="similarity">
    <text evidence="2">Belongs to the uracil-DNA glycosylase (UDG) superfamily. Type 4 (UDGa) family.</text>
</comment>
<dbReference type="RefSeq" id="WP_165105009.1">
    <property type="nucleotide sequence ID" value="NZ_JAAKYA010000004.1"/>
</dbReference>
<comment type="catalytic activity">
    <reaction evidence="1">
        <text>Hydrolyzes single-stranded DNA or mismatched double-stranded DNA and polynucleotides, releasing free uracil.</text>
        <dbReference type="EC" id="3.2.2.27"/>
    </reaction>
</comment>
<evidence type="ECO:0000256" key="9">
    <source>
        <dbReference type="ARBA" id="ARBA00023004"/>
    </source>
</evidence>
<dbReference type="PANTHER" id="PTHR33693:SF1">
    <property type="entry name" value="TYPE-4 URACIL-DNA GLYCOSYLASE"/>
    <property type="match status" value="1"/>
</dbReference>
<evidence type="ECO:0000256" key="10">
    <source>
        <dbReference type="ARBA" id="ARBA00023014"/>
    </source>
</evidence>
<keyword evidence="5" id="KW-0004">4Fe-4S</keyword>
<keyword evidence="7" id="KW-0227">DNA damage</keyword>
<proteinExistence type="inferred from homology"/>
<dbReference type="GO" id="GO:0051539">
    <property type="term" value="F:4 iron, 4 sulfur cluster binding"/>
    <property type="evidence" value="ECO:0007669"/>
    <property type="project" value="UniProtKB-KW"/>
</dbReference>
<keyword evidence="6" id="KW-0479">Metal-binding</keyword>
<name>A0A6M1RQV9_9BACT</name>
<comment type="caution">
    <text evidence="14">The sequence shown here is derived from an EMBL/GenBank/DDBJ whole genome shotgun (WGS) entry which is preliminary data.</text>
</comment>
<dbReference type="GO" id="GO:0006281">
    <property type="term" value="P:DNA repair"/>
    <property type="evidence" value="ECO:0007669"/>
    <property type="project" value="UniProtKB-KW"/>
</dbReference>
<dbReference type="InterPro" id="IPR005122">
    <property type="entry name" value="Uracil-DNA_glycosylase-like"/>
</dbReference>
<evidence type="ECO:0000256" key="12">
    <source>
        <dbReference type="SAM" id="MobiDB-lite"/>
    </source>
</evidence>
<dbReference type="EC" id="3.2.2.27" evidence="3"/>
<evidence type="ECO:0000256" key="5">
    <source>
        <dbReference type="ARBA" id="ARBA00022485"/>
    </source>
</evidence>
<evidence type="ECO:0000256" key="11">
    <source>
        <dbReference type="ARBA" id="ARBA00023204"/>
    </source>
</evidence>
<feature type="domain" description="Uracil-DNA glycosylase-like" evidence="13">
    <location>
        <begin position="148"/>
        <end position="303"/>
    </location>
</feature>
<dbReference type="Pfam" id="PF03167">
    <property type="entry name" value="UDG"/>
    <property type="match status" value="1"/>
</dbReference>
<feature type="region of interest" description="Disordered" evidence="12">
    <location>
        <begin position="61"/>
        <end position="84"/>
    </location>
</feature>
<evidence type="ECO:0000313" key="15">
    <source>
        <dbReference type="Proteomes" id="UP000477311"/>
    </source>
</evidence>
<dbReference type="SMART" id="SM00986">
    <property type="entry name" value="UDG"/>
    <property type="match status" value="1"/>
</dbReference>
<dbReference type="SUPFAM" id="SSF52141">
    <property type="entry name" value="Uracil-DNA glycosylase-like"/>
    <property type="match status" value="1"/>
</dbReference>
<feature type="compositionally biased region" description="Low complexity" evidence="12">
    <location>
        <begin position="61"/>
        <end position="75"/>
    </location>
</feature>
<gene>
    <name evidence="14" type="ORF">G4L39_00180</name>
</gene>
<dbReference type="PANTHER" id="PTHR33693">
    <property type="entry name" value="TYPE-5 URACIL-DNA GLYCOSYLASE"/>
    <property type="match status" value="1"/>
</dbReference>
<dbReference type="InterPro" id="IPR005273">
    <property type="entry name" value="Ura-DNA_glyco_family4"/>
</dbReference>
<keyword evidence="10" id="KW-0411">Iron-sulfur</keyword>
<dbReference type="InterPro" id="IPR051536">
    <property type="entry name" value="UDG_Type-4/5"/>
</dbReference>
<dbReference type="GO" id="GO:0046872">
    <property type="term" value="F:metal ion binding"/>
    <property type="evidence" value="ECO:0007669"/>
    <property type="project" value="UniProtKB-KW"/>
</dbReference>
<dbReference type="NCBIfam" id="TIGR00758">
    <property type="entry name" value="UDG_fam4"/>
    <property type="match status" value="1"/>
</dbReference>
<accession>A0A6M1RQV9</accession>